<dbReference type="InterPro" id="IPR002716">
    <property type="entry name" value="PIN_dom"/>
</dbReference>
<protein>
    <submittedName>
        <fullName evidence="2">Twitching motility protein PilT</fullName>
    </submittedName>
</protein>
<dbReference type="PANTHER" id="PTHR39664">
    <property type="match status" value="1"/>
</dbReference>
<gene>
    <name evidence="2" type="ORF">WS90_24030</name>
</gene>
<dbReference type="AlphaFoldDB" id="A0A103ZA11"/>
<accession>A0A103ZA11</accession>
<dbReference type="PANTHER" id="PTHR39664:SF2">
    <property type="entry name" value="NUCLEIC ACID-BINDING PROTEIN, CONTAINING PIN DOMAIN-RELATED"/>
    <property type="match status" value="1"/>
</dbReference>
<reference evidence="2 3" key="1">
    <citation type="submission" date="2015-11" db="EMBL/GenBank/DDBJ databases">
        <title>Expanding the genomic diversity of Burkholderia species for the development of highly accurate diagnostics.</title>
        <authorList>
            <person name="Sahl J."/>
            <person name="Keim P."/>
            <person name="Wagner D."/>
        </authorList>
    </citation>
    <scope>NUCLEOTIDE SEQUENCE [LARGE SCALE GENOMIC DNA]</scope>
    <source>
        <strain evidence="2 3">MSMB1302</strain>
    </source>
</reference>
<evidence type="ECO:0000313" key="2">
    <source>
        <dbReference type="EMBL" id="KVK76290.1"/>
    </source>
</evidence>
<sequence>MIGLDTNVLVRYFAQDDAVQSKKATALMESLSAERPGYVSQVALIEVVWVLGQCYGVEREQMKDLIDSMIGTKELVIEGADTVRKALRVYAASSKADFADCLIERSGHAADCEYTATFDVGAAKVAGMQLIE</sequence>
<dbReference type="CDD" id="cd18683">
    <property type="entry name" value="PIN_VapC-like"/>
    <property type="match status" value="1"/>
</dbReference>
<dbReference type="SUPFAM" id="SSF88723">
    <property type="entry name" value="PIN domain-like"/>
    <property type="match status" value="1"/>
</dbReference>
<dbReference type="InterPro" id="IPR029060">
    <property type="entry name" value="PIN-like_dom_sf"/>
</dbReference>
<dbReference type="EMBL" id="LOYH01000086">
    <property type="protein sequence ID" value="KVK76290.1"/>
    <property type="molecule type" value="Genomic_DNA"/>
</dbReference>
<evidence type="ECO:0000259" key="1">
    <source>
        <dbReference type="Pfam" id="PF01850"/>
    </source>
</evidence>
<dbReference type="Gene3D" id="3.40.50.1010">
    <property type="entry name" value="5'-nuclease"/>
    <property type="match status" value="1"/>
</dbReference>
<evidence type="ECO:0000313" key="3">
    <source>
        <dbReference type="Proteomes" id="UP000069001"/>
    </source>
</evidence>
<dbReference type="RefSeq" id="WP_059731636.1">
    <property type="nucleotide sequence ID" value="NZ_LOYH01000086.1"/>
</dbReference>
<dbReference type="Pfam" id="PF01850">
    <property type="entry name" value="PIN"/>
    <property type="match status" value="1"/>
</dbReference>
<name>A0A103ZA11_BURCE</name>
<comment type="caution">
    <text evidence="2">The sequence shown here is derived from an EMBL/GenBank/DDBJ whole genome shotgun (WGS) entry which is preliminary data.</text>
</comment>
<organism evidence="2 3">
    <name type="scientific">Burkholderia cepacia</name>
    <name type="common">Pseudomonas cepacia</name>
    <dbReference type="NCBI Taxonomy" id="292"/>
    <lineage>
        <taxon>Bacteria</taxon>
        <taxon>Pseudomonadati</taxon>
        <taxon>Pseudomonadota</taxon>
        <taxon>Betaproteobacteria</taxon>
        <taxon>Burkholderiales</taxon>
        <taxon>Burkholderiaceae</taxon>
        <taxon>Burkholderia</taxon>
        <taxon>Burkholderia cepacia complex</taxon>
    </lineage>
</organism>
<proteinExistence type="predicted"/>
<feature type="domain" description="PIN" evidence="1">
    <location>
        <begin position="4"/>
        <end position="126"/>
    </location>
</feature>
<dbReference type="Proteomes" id="UP000069001">
    <property type="component" value="Unassembled WGS sequence"/>
</dbReference>